<evidence type="ECO:0000256" key="5">
    <source>
        <dbReference type="ARBA" id="ARBA00023136"/>
    </source>
</evidence>
<dbReference type="NCBIfam" id="TIGR00797">
    <property type="entry name" value="matE"/>
    <property type="match status" value="1"/>
</dbReference>
<organism evidence="7">
    <name type="scientific">Araucaria cunninghamii</name>
    <name type="common">Hoop pine</name>
    <name type="synonym">Moreton Bay pine</name>
    <dbReference type="NCBI Taxonomy" id="56994"/>
    <lineage>
        <taxon>Eukaryota</taxon>
        <taxon>Viridiplantae</taxon>
        <taxon>Streptophyta</taxon>
        <taxon>Embryophyta</taxon>
        <taxon>Tracheophyta</taxon>
        <taxon>Spermatophyta</taxon>
        <taxon>Pinopsida</taxon>
        <taxon>Pinidae</taxon>
        <taxon>Conifers II</taxon>
        <taxon>Araucariales</taxon>
        <taxon>Araucariaceae</taxon>
        <taxon>Araucaria</taxon>
    </lineage>
</organism>
<feature type="transmembrane region" description="Helical" evidence="6">
    <location>
        <begin position="94"/>
        <end position="114"/>
    </location>
</feature>
<dbReference type="InterPro" id="IPR045069">
    <property type="entry name" value="MATE_euk"/>
</dbReference>
<feature type="transmembrane region" description="Helical" evidence="6">
    <location>
        <begin position="350"/>
        <end position="372"/>
    </location>
</feature>
<evidence type="ECO:0000256" key="6">
    <source>
        <dbReference type="RuleBase" id="RU004914"/>
    </source>
</evidence>
<sequence>MEKGLGSPLLEKKPRDVPAWTHTSGDLSLSFSANPFANPKQVARESLIESRKLWYIAGPAIFTAICQYSLGAITQTFAGHLGTLELAAVSIENSVIAGLAFGTMLGMGSALETLCGQAFGARQIHMLGVYMQRSWIILNVTALFLSLIYIFAPPILKLFGQSDEIAELAGKFSVWMLPQLFAYAMNFPIQKFLQSQSKVMAMAWISALALVLHVFLSWLFIMKLGWGLVGAAVTLNLSWWIVVLGQLAYILCGSCPGAWTGLSWLAFRDLPAFVRLSLASAVMLCLEFWYLMILIVLTGHLKNPEIAVDSISICMNLNGWEVMIALGFNAAISVRVSNELGARRPNAAKFSVVVVTMTSIVIGILFMVLIFATKNDFPVLFTDSVVVMRAVTDLATLLALTMLLNSIQPILSGVAVGAGWQALVAYVNIGCYYVVGLPFGVLLGYKFNLGAKGIWSGMISGTTLQTIILLIITWRTDWNREALEAGDRIKEWGGSVDSLTDG</sequence>
<dbReference type="GO" id="GO:1990961">
    <property type="term" value="P:xenobiotic detoxification by transmembrane export across the plasma membrane"/>
    <property type="evidence" value="ECO:0007669"/>
    <property type="project" value="InterPro"/>
</dbReference>
<dbReference type="PANTHER" id="PTHR11206">
    <property type="entry name" value="MULTIDRUG RESISTANCE PROTEIN"/>
    <property type="match status" value="1"/>
</dbReference>
<feature type="transmembrane region" description="Helical" evidence="6">
    <location>
        <begin position="135"/>
        <end position="152"/>
    </location>
</feature>
<evidence type="ECO:0000256" key="1">
    <source>
        <dbReference type="ARBA" id="ARBA00004141"/>
    </source>
</evidence>
<evidence type="ECO:0000256" key="3">
    <source>
        <dbReference type="ARBA" id="ARBA00022692"/>
    </source>
</evidence>
<feature type="transmembrane region" description="Helical" evidence="6">
    <location>
        <begin position="455"/>
        <end position="474"/>
    </location>
</feature>
<dbReference type="AlphaFoldDB" id="A0A0D6R5V7"/>
<dbReference type="GO" id="GO:0015297">
    <property type="term" value="F:antiporter activity"/>
    <property type="evidence" value="ECO:0007669"/>
    <property type="project" value="InterPro"/>
</dbReference>
<comment type="subcellular location">
    <subcellularLocation>
        <location evidence="1">Membrane</location>
        <topology evidence="1">Multi-pass membrane protein</topology>
    </subcellularLocation>
</comment>
<dbReference type="CDD" id="cd13132">
    <property type="entry name" value="MATE_eukaryotic"/>
    <property type="match status" value="1"/>
</dbReference>
<reference evidence="7" key="1">
    <citation type="submission" date="2015-03" db="EMBL/GenBank/DDBJ databases">
        <title>A transcriptome of Araucaria cunninghamii, an australian fine timber species.</title>
        <authorList>
            <person name="Jing Yi C.J.Y."/>
            <person name="Yin San L.Y.S."/>
            <person name="Abdul Karim S.S."/>
            <person name="Wan Azmi N.N."/>
            <person name="Hercus R.R."/>
            <person name="Croft L.L."/>
        </authorList>
    </citation>
    <scope>NUCLEOTIDE SEQUENCE</scope>
    <source>
        <strain evidence="7">MI0301</strain>
        <tissue evidence="7">Leaf</tissue>
    </source>
</reference>
<keyword evidence="3 6" id="KW-0812">Transmembrane</keyword>
<dbReference type="Pfam" id="PF01554">
    <property type="entry name" value="MatE"/>
    <property type="match status" value="2"/>
</dbReference>
<proteinExistence type="inferred from homology"/>
<feature type="transmembrane region" description="Helical" evidence="6">
    <location>
        <begin position="411"/>
        <end position="435"/>
    </location>
</feature>
<feature type="transmembrane region" description="Helical" evidence="6">
    <location>
        <begin position="201"/>
        <end position="221"/>
    </location>
</feature>
<comment type="similarity">
    <text evidence="2 6">Belongs to the multi antimicrobial extrusion (MATE) (TC 2.A.66.1) family.</text>
</comment>
<keyword evidence="4 6" id="KW-1133">Transmembrane helix</keyword>
<dbReference type="EMBL" id="GCKF01028369">
    <property type="protein sequence ID" value="JAG98091.1"/>
    <property type="molecule type" value="Transcribed_RNA"/>
</dbReference>
<evidence type="ECO:0000256" key="4">
    <source>
        <dbReference type="ARBA" id="ARBA00022989"/>
    </source>
</evidence>
<dbReference type="GO" id="GO:0016020">
    <property type="term" value="C:membrane"/>
    <property type="evidence" value="ECO:0007669"/>
    <property type="project" value="UniProtKB-SubCell"/>
</dbReference>
<protein>
    <recommendedName>
        <fullName evidence="6">Protein DETOXIFICATION</fullName>
    </recommendedName>
    <alternativeName>
        <fullName evidence="6">Multidrug and toxic compound extrusion protein</fullName>
    </alternativeName>
</protein>
<comment type="caution">
    <text evidence="6">Lacks conserved residue(s) required for the propagation of feature annotation.</text>
</comment>
<dbReference type="InterPro" id="IPR002528">
    <property type="entry name" value="MATE_fam"/>
</dbReference>
<keyword evidence="5 6" id="KW-0472">Membrane</keyword>
<accession>A0A0D6R5V7</accession>
<name>A0A0D6R5V7_ARACU</name>
<evidence type="ECO:0000256" key="2">
    <source>
        <dbReference type="ARBA" id="ARBA00010199"/>
    </source>
</evidence>
<feature type="transmembrane region" description="Helical" evidence="6">
    <location>
        <begin position="53"/>
        <end position="74"/>
    </location>
</feature>
<feature type="transmembrane region" description="Helical" evidence="6">
    <location>
        <begin position="227"/>
        <end position="252"/>
    </location>
</feature>
<feature type="transmembrane region" description="Helical" evidence="6">
    <location>
        <begin position="273"/>
        <end position="297"/>
    </location>
</feature>
<evidence type="ECO:0000313" key="7">
    <source>
        <dbReference type="EMBL" id="JAG98091.1"/>
    </source>
</evidence>
<dbReference type="GO" id="GO:0042910">
    <property type="term" value="F:xenobiotic transmembrane transporter activity"/>
    <property type="evidence" value="ECO:0007669"/>
    <property type="project" value="InterPro"/>
</dbReference>